<feature type="compositionally biased region" description="Gly residues" evidence="1">
    <location>
        <begin position="22"/>
        <end position="41"/>
    </location>
</feature>
<evidence type="ECO:0000256" key="1">
    <source>
        <dbReference type="SAM" id="MobiDB-lite"/>
    </source>
</evidence>
<protein>
    <submittedName>
        <fullName evidence="2">Uncharacterized protein</fullName>
    </submittedName>
</protein>
<accession>A0A0L8FQ32</accession>
<dbReference type="EMBL" id="KQ427732">
    <property type="protein sequence ID" value="KOF66777.1"/>
    <property type="molecule type" value="Genomic_DNA"/>
</dbReference>
<evidence type="ECO:0000313" key="2">
    <source>
        <dbReference type="EMBL" id="KOF66777.1"/>
    </source>
</evidence>
<name>A0A0L8FQ32_OCTBM</name>
<reference evidence="2" key="1">
    <citation type="submission" date="2015-07" db="EMBL/GenBank/DDBJ databases">
        <title>MeaNS - Measles Nucleotide Surveillance Program.</title>
        <authorList>
            <person name="Tran T."/>
            <person name="Druce J."/>
        </authorList>
    </citation>
    <scope>NUCLEOTIDE SEQUENCE</scope>
    <source>
        <strain evidence="2">UCB-OBI-ISO-001</strain>
        <tissue evidence="2">Gonad</tissue>
    </source>
</reference>
<dbReference type="AlphaFoldDB" id="A0A0L8FQ32"/>
<sequence length="41" mass="4318">MKSSNGKIAKSPYCRGVDRVGKGTGRLDGWKGWEGGPKGPV</sequence>
<feature type="region of interest" description="Disordered" evidence="1">
    <location>
        <begin position="1"/>
        <end position="41"/>
    </location>
</feature>
<gene>
    <name evidence="2" type="ORF">OCBIM_22011350mg</name>
</gene>
<organism evidence="2">
    <name type="scientific">Octopus bimaculoides</name>
    <name type="common">California two-spotted octopus</name>
    <dbReference type="NCBI Taxonomy" id="37653"/>
    <lineage>
        <taxon>Eukaryota</taxon>
        <taxon>Metazoa</taxon>
        <taxon>Spiralia</taxon>
        <taxon>Lophotrochozoa</taxon>
        <taxon>Mollusca</taxon>
        <taxon>Cephalopoda</taxon>
        <taxon>Coleoidea</taxon>
        <taxon>Octopodiformes</taxon>
        <taxon>Octopoda</taxon>
        <taxon>Incirrata</taxon>
        <taxon>Octopodidae</taxon>
        <taxon>Octopus</taxon>
    </lineage>
</organism>
<proteinExistence type="predicted"/>